<accession>A0A938BRY3</accession>
<evidence type="ECO:0000313" key="2">
    <source>
        <dbReference type="EMBL" id="MBM3318842.1"/>
    </source>
</evidence>
<feature type="non-terminal residue" evidence="2">
    <location>
        <position position="152"/>
    </location>
</feature>
<proteinExistence type="predicted"/>
<evidence type="ECO:0000313" key="3">
    <source>
        <dbReference type="Proteomes" id="UP000748308"/>
    </source>
</evidence>
<evidence type="ECO:0000256" key="1">
    <source>
        <dbReference type="SAM" id="MobiDB-lite"/>
    </source>
</evidence>
<name>A0A938BRY3_UNCEI</name>
<feature type="compositionally biased region" description="Gly residues" evidence="1">
    <location>
        <begin position="1"/>
        <end position="11"/>
    </location>
</feature>
<dbReference type="Proteomes" id="UP000748308">
    <property type="component" value="Unassembled WGS sequence"/>
</dbReference>
<reference evidence="2" key="1">
    <citation type="submission" date="2019-03" db="EMBL/GenBank/DDBJ databases">
        <title>Lake Tanganyika Metagenome-Assembled Genomes (MAGs).</title>
        <authorList>
            <person name="Tran P."/>
        </authorList>
    </citation>
    <scope>NUCLEOTIDE SEQUENCE</scope>
    <source>
        <strain evidence="2">M_DeepCast_400m_m2_100</strain>
    </source>
</reference>
<gene>
    <name evidence="2" type="ORF">FJY75_13420</name>
</gene>
<organism evidence="2 3">
    <name type="scientific">Eiseniibacteriota bacterium</name>
    <dbReference type="NCBI Taxonomy" id="2212470"/>
    <lineage>
        <taxon>Bacteria</taxon>
        <taxon>Candidatus Eiseniibacteriota</taxon>
    </lineage>
</organism>
<sequence length="152" mass="16407">MLASGCGGSLGPGRHPSPCPLADATESQRRGGPGTGAASAEDDSLLLEEIDWLIDSLAVFFDSPGAAADFDAEVPDISDSLAALTQARLPSTDEIFDYPVTINRRVLTWIDFFLGRGRKSFERSLVRSGRYLAMARETFRQEGIPQDLVFLG</sequence>
<feature type="region of interest" description="Disordered" evidence="1">
    <location>
        <begin position="1"/>
        <end position="41"/>
    </location>
</feature>
<dbReference type="AlphaFoldDB" id="A0A938BRY3"/>
<dbReference type="EMBL" id="VGIY01000509">
    <property type="protein sequence ID" value="MBM3318842.1"/>
    <property type="molecule type" value="Genomic_DNA"/>
</dbReference>
<protein>
    <recommendedName>
        <fullName evidence="4">Transglycosylase SLT domain-containing protein</fullName>
    </recommendedName>
</protein>
<comment type="caution">
    <text evidence="2">The sequence shown here is derived from an EMBL/GenBank/DDBJ whole genome shotgun (WGS) entry which is preliminary data.</text>
</comment>
<evidence type="ECO:0008006" key="4">
    <source>
        <dbReference type="Google" id="ProtNLM"/>
    </source>
</evidence>